<evidence type="ECO:0000313" key="3">
    <source>
        <dbReference type="Proteomes" id="UP000285596"/>
    </source>
</evidence>
<dbReference type="EMBL" id="QWFA01000007">
    <property type="protein sequence ID" value="ROV70046.1"/>
    <property type="molecule type" value="Genomic_DNA"/>
</dbReference>
<evidence type="ECO:0000313" key="2">
    <source>
        <dbReference type="EMBL" id="ROV70046.1"/>
    </source>
</evidence>
<proteinExistence type="predicted"/>
<gene>
    <name evidence="2" type="ORF">D3105_02575</name>
</gene>
<reference evidence="2 3" key="1">
    <citation type="submission" date="2018-08" db="EMBL/GenBank/DDBJ databases">
        <title>Streptomyces globisporus 1912-4Crt, whole genome shotgun sequence.</title>
        <authorList>
            <person name="Matselyukh B."/>
        </authorList>
    </citation>
    <scope>NUCLEOTIDE SEQUENCE [LARGE SCALE GENOMIC DNA]</scope>
    <source>
        <strain evidence="2 3">1912-4Crt</strain>
    </source>
</reference>
<evidence type="ECO:0000256" key="1">
    <source>
        <dbReference type="SAM" id="MobiDB-lite"/>
    </source>
</evidence>
<dbReference type="RefSeq" id="WP_118899576.1">
    <property type="nucleotide sequence ID" value="NZ_QWFA01000007.1"/>
</dbReference>
<accession>A0A423V608</accession>
<organism evidence="2 3">
    <name type="scientific">Streptomyces globisporus</name>
    <dbReference type="NCBI Taxonomy" id="1908"/>
    <lineage>
        <taxon>Bacteria</taxon>
        <taxon>Bacillati</taxon>
        <taxon>Actinomycetota</taxon>
        <taxon>Actinomycetes</taxon>
        <taxon>Kitasatosporales</taxon>
        <taxon>Streptomycetaceae</taxon>
        <taxon>Streptomyces</taxon>
    </lineage>
</organism>
<feature type="region of interest" description="Disordered" evidence="1">
    <location>
        <begin position="137"/>
        <end position="157"/>
    </location>
</feature>
<sequence length="175" mass="18273">MTRIPNDRTNPTSAAGLPEGADPIDTGTPVRRPGTPDQAPRKVTGMETEAVGQPADPRAASGRTVPGAGPVTAGKPAENGPHPGSPLFAPAEQEAFATRIQQAVTGFVEDPYRAVRDADATFEEVVADLGAALAERGRRLRSGKDGSGAGSGADTEDLRIALQHYRDLTERLVRL</sequence>
<feature type="region of interest" description="Disordered" evidence="1">
    <location>
        <begin position="1"/>
        <end position="89"/>
    </location>
</feature>
<comment type="caution">
    <text evidence="2">The sequence shown here is derived from an EMBL/GenBank/DDBJ whole genome shotgun (WGS) entry which is preliminary data.</text>
</comment>
<protein>
    <submittedName>
        <fullName evidence="2">Uncharacterized protein</fullName>
    </submittedName>
</protein>
<name>A0A423V608_STRGL</name>
<dbReference type="AlphaFoldDB" id="A0A423V608"/>
<dbReference type="Proteomes" id="UP000285596">
    <property type="component" value="Unassembled WGS sequence"/>
</dbReference>